<gene>
    <name evidence="2" type="ORF">NLI96_g7494</name>
</gene>
<dbReference type="EMBL" id="JANAWD010000309">
    <property type="protein sequence ID" value="KAJ3481687.1"/>
    <property type="molecule type" value="Genomic_DNA"/>
</dbReference>
<dbReference type="AlphaFoldDB" id="A0AAD5UYZ8"/>
<organism evidence="2 3">
    <name type="scientific">Meripilus lineatus</name>
    <dbReference type="NCBI Taxonomy" id="2056292"/>
    <lineage>
        <taxon>Eukaryota</taxon>
        <taxon>Fungi</taxon>
        <taxon>Dikarya</taxon>
        <taxon>Basidiomycota</taxon>
        <taxon>Agaricomycotina</taxon>
        <taxon>Agaricomycetes</taxon>
        <taxon>Polyporales</taxon>
        <taxon>Meripilaceae</taxon>
        <taxon>Meripilus</taxon>
    </lineage>
</organism>
<feature type="compositionally biased region" description="Low complexity" evidence="1">
    <location>
        <begin position="186"/>
        <end position="206"/>
    </location>
</feature>
<feature type="region of interest" description="Disordered" evidence="1">
    <location>
        <begin position="94"/>
        <end position="139"/>
    </location>
</feature>
<reference evidence="2" key="1">
    <citation type="submission" date="2022-07" db="EMBL/GenBank/DDBJ databases">
        <title>Genome Sequence of Physisporinus lineatus.</title>
        <authorList>
            <person name="Buettner E."/>
        </authorList>
    </citation>
    <scope>NUCLEOTIDE SEQUENCE</scope>
    <source>
        <strain evidence="2">VT162</strain>
    </source>
</reference>
<proteinExistence type="predicted"/>
<sequence>MGRPLYSRPDITVRVTNEEPPAPSPEQPTYEKWSYWNPFDPDSDEWFEADDAVYEAFITDPSQVVPNSVSPASPTTEEDDNVNAIFVDARPHFVRRSSPPSTLTSDSEEENAVQQATRTRLLGETGVDSEESDDESDHSVVFVPPSAALSRFQGSIDEGGRVYTVDEFIMRDEALFDPPLTTPTLPAPSLNTVQTSSNTSSSPTATRVEEEIPISGPLRAEEFEVPRTPPRVPRSSALSITDVLGSPVGTPLVMATPSPPPSVTPRMYTWGPTVVLPPTPVSPTMNRGPLPNLGARMSVAHIQPTFVPVNRIRG</sequence>
<dbReference type="Proteomes" id="UP001212997">
    <property type="component" value="Unassembled WGS sequence"/>
</dbReference>
<protein>
    <submittedName>
        <fullName evidence="2">Uncharacterized protein</fullName>
    </submittedName>
</protein>
<feature type="compositionally biased region" description="Acidic residues" evidence="1">
    <location>
        <begin position="127"/>
        <end position="136"/>
    </location>
</feature>
<name>A0AAD5UYZ8_9APHY</name>
<feature type="region of interest" description="Disordered" evidence="1">
    <location>
        <begin position="186"/>
        <end position="209"/>
    </location>
</feature>
<evidence type="ECO:0000313" key="2">
    <source>
        <dbReference type="EMBL" id="KAJ3481687.1"/>
    </source>
</evidence>
<evidence type="ECO:0000313" key="3">
    <source>
        <dbReference type="Proteomes" id="UP001212997"/>
    </source>
</evidence>
<keyword evidence="3" id="KW-1185">Reference proteome</keyword>
<comment type="caution">
    <text evidence="2">The sequence shown here is derived from an EMBL/GenBank/DDBJ whole genome shotgun (WGS) entry which is preliminary data.</text>
</comment>
<evidence type="ECO:0000256" key="1">
    <source>
        <dbReference type="SAM" id="MobiDB-lite"/>
    </source>
</evidence>
<accession>A0AAD5UYZ8</accession>
<feature type="region of interest" description="Disordered" evidence="1">
    <location>
        <begin position="1"/>
        <end position="32"/>
    </location>
</feature>